<dbReference type="EMBL" id="WQLA01000003">
    <property type="protein sequence ID" value="MVN91035.1"/>
    <property type="molecule type" value="Genomic_DNA"/>
</dbReference>
<keyword evidence="2" id="KW-1185">Reference proteome</keyword>
<proteinExistence type="predicted"/>
<gene>
    <name evidence="1" type="ORF">GO816_07865</name>
</gene>
<dbReference type="AlphaFoldDB" id="A0A6I4I735"/>
<organism evidence="1 2">
    <name type="scientific">Mucilaginibacter aquatilis</name>
    <dbReference type="NCBI Taxonomy" id="1517760"/>
    <lineage>
        <taxon>Bacteria</taxon>
        <taxon>Pseudomonadati</taxon>
        <taxon>Bacteroidota</taxon>
        <taxon>Sphingobacteriia</taxon>
        <taxon>Sphingobacteriales</taxon>
        <taxon>Sphingobacteriaceae</taxon>
        <taxon>Mucilaginibacter</taxon>
    </lineage>
</organism>
<dbReference type="RefSeq" id="WP_157540885.1">
    <property type="nucleotide sequence ID" value="NZ_WQLA01000003.1"/>
</dbReference>
<accession>A0A6I4I735</accession>
<protein>
    <submittedName>
        <fullName evidence="1">Uncharacterized protein</fullName>
    </submittedName>
</protein>
<reference evidence="1 2" key="1">
    <citation type="submission" date="2019-12" db="EMBL/GenBank/DDBJ databases">
        <title>Mucilaginibacter sp. HME9299 genome sequencing and assembly.</title>
        <authorList>
            <person name="Kang H."/>
            <person name="Kim H."/>
            <person name="Joh K."/>
        </authorList>
    </citation>
    <scope>NUCLEOTIDE SEQUENCE [LARGE SCALE GENOMIC DNA]</scope>
    <source>
        <strain evidence="1 2">HME9299</strain>
    </source>
</reference>
<dbReference type="Proteomes" id="UP000434850">
    <property type="component" value="Unassembled WGS sequence"/>
</dbReference>
<evidence type="ECO:0000313" key="1">
    <source>
        <dbReference type="EMBL" id="MVN91035.1"/>
    </source>
</evidence>
<evidence type="ECO:0000313" key="2">
    <source>
        <dbReference type="Proteomes" id="UP000434850"/>
    </source>
</evidence>
<sequence length="67" mass="7557">MRNGLFEYGDQVVINETDEKGTVNINQTEEGSMVEVELQSGEVRMFSEDELAFDEDYAPQPPADDNL</sequence>
<name>A0A6I4I735_9SPHI</name>
<comment type="caution">
    <text evidence="1">The sequence shown here is derived from an EMBL/GenBank/DDBJ whole genome shotgun (WGS) entry which is preliminary data.</text>
</comment>